<evidence type="ECO:0000313" key="2">
    <source>
        <dbReference type="EMBL" id="MBB4045538.1"/>
    </source>
</evidence>
<dbReference type="InterPro" id="IPR007345">
    <property type="entry name" value="Polysacch_pyruvyl_Trfase"/>
</dbReference>
<gene>
    <name evidence="2" type="ORF">GGR06_003353</name>
</gene>
<feature type="domain" description="Polysaccharide pyruvyl transferase" evidence="1">
    <location>
        <begin position="13"/>
        <end position="303"/>
    </location>
</feature>
<dbReference type="Proteomes" id="UP000560658">
    <property type="component" value="Unassembled WGS sequence"/>
</dbReference>
<sequence length="381" mass="44490">MKIGILTYYGDLNCGTNLQAYATMLAIRRKFPLALVEIIDFHGFKQDIKPYKTDMTLATLYNDAARILKYRRFVRRRLEVSREYIIRDVQKALDHIQSKQYDCIYVGADTLLELDRLPNTYDGLSSYWLSSQVLANKYLLAASAKNVSYELLSEIQKKKMRDTILSYSGISVRDMATMRLISHFIPKEKIDLIADPTFTLDIDYNHVESYIRSKKKYDFDQPIIGFHTLKDDLWAKEVAFQLKNKGYKIASLRPAHWADYILNDMSPLEQLGIYKYFKCMITHRFHDSIFAIINNTPVVNYSPDLTFANNKGESKHEDLLKLFGLKDSCFIENRTQMTAVAIIEKIISSIDYFTSHLLEIQEKRIQLREEYYNFLDKTISS</sequence>
<dbReference type="RefSeq" id="WP_044163138.1">
    <property type="nucleotide sequence ID" value="NZ_JACIER010000016.1"/>
</dbReference>
<name>A0A840D507_9BACE</name>
<proteinExistence type="predicted"/>
<organism evidence="2 3">
    <name type="scientific">Bacteroides reticulotermitis</name>
    <dbReference type="NCBI Taxonomy" id="1133319"/>
    <lineage>
        <taxon>Bacteria</taxon>
        <taxon>Pseudomonadati</taxon>
        <taxon>Bacteroidota</taxon>
        <taxon>Bacteroidia</taxon>
        <taxon>Bacteroidales</taxon>
        <taxon>Bacteroidaceae</taxon>
        <taxon>Bacteroides</taxon>
    </lineage>
</organism>
<protein>
    <submittedName>
        <fullName evidence="2">Polysaccharide pyruvyl transferase WcaK-like protein</fullName>
    </submittedName>
</protein>
<keyword evidence="3" id="KW-1185">Reference proteome</keyword>
<dbReference type="AlphaFoldDB" id="A0A840D507"/>
<dbReference type="GO" id="GO:0016740">
    <property type="term" value="F:transferase activity"/>
    <property type="evidence" value="ECO:0007669"/>
    <property type="project" value="UniProtKB-KW"/>
</dbReference>
<evidence type="ECO:0000313" key="3">
    <source>
        <dbReference type="Proteomes" id="UP000560658"/>
    </source>
</evidence>
<comment type="caution">
    <text evidence="2">The sequence shown here is derived from an EMBL/GenBank/DDBJ whole genome shotgun (WGS) entry which is preliminary data.</text>
</comment>
<dbReference type="Pfam" id="PF04230">
    <property type="entry name" value="PS_pyruv_trans"/>
    <property type="match status" value="1"/>
</dbReference>
<evidence type="ECO:0000259" key="1">
    <source>
        <dbReference type="Pfam" id="PF04230"/>
    </source>
</evidence>
<accession>A0A840D507</accession>
<dbReference type="EMBL" id="JACIER010000016">
    <property type="protein sequence ID" value="MBB4045538.1"/>
    <property type="molecule type" value="Genomic_DNA"/>
</dbReference>
<reference evidence="2" key="1">
    <citation type="submission" date="2020-08" db="EMBL/GenBank/DDBJ databases">
        <title>Genomic Encyclopedia of Type Strains, Phase IV (KMG-IV): sequencing the most valuable type-strain genomes for metagenomic binning, comparative biology and taxonomic classification.</title>
        <authorList>
            <person name="Goeker M."/>
        </authorList>
    </citation>
    <scope>NUCLEOTIDE SEQUENCE [LARGE SCALE GENOMIC DNA]</scope>
    <source>
        <strain evidence="2">DSM 105720</strain>
    </source>
</reference>